<name>A0A024FW38_9STRA</name>
<evidence type="ECO:0000313" key="1">
    <source>
        <dbReference type="EMBL" id="CCI11373.1"/>
    </source>
</evidence>
<comment type="caution">
    <text evidence="1">The sequence shown here is derived from an EMBL/GenBank/DDBJ whole genome shotgun (WGS) entry which is preliminary data.</text>
</comment>
<organism evidence="1 2">
    <name type="scientific">Albugo candida</name>
    <dbReference type="NCBI Taxonomy" id="65357"/>
    <lineage>
        <taxon>Eukaryota</taxon>
        <taxon>Sar</taxon>
        <taxon>Stramenopiles</taxon>
        <taxon>Oomycota</taxon>
        <taxon>Peronosporomycetes</taxon>
        <taxon>Albuginales</taxon>
        <taxon>Albuginaceae</taxon>
        <taxon>Albugo</taxon>
    </lineage>
</organism>
<accession>A0A024FW38</accession>
<reference evidence="1 2" key="1">
    <citation type="submission" date="2012-05" db="EMBL/GenBank/DDBJ databases">
        <title>Recombination and specialization in a pathogen metapopulation.</title>
        <authorList>
            <person name="Gardiner A."/>
            <person name="Kemen E."/>
            <person name="Schultz-Larsen T."/>
            <person name="MacLean D."/>
            <person name="Van Oosterhout C."/>
            <person name="Jones J.D.G."/>
        </authorList>
    </citation>
    <scope>NUCLEOTIDE SEQUENCE [LARGE SCALE GENOMIC DNA]</scope>
    <source>
        <strain evidence="1 2">Ac Nc2</strain>
    </source>
</reference>
<keyword evidence="2" id="KW-1185">Reference proteome</keyword>
<proteinExistence type="predicted"/>
<evidence type="ECO:0000313" key="2">
    <source>
        <dbReference type="Proteomes" id="UP000053237"/>
    </source>
</evidence>
<dbReference type="Proteomes" id="UP000053237">
    <property type="component" value="Unassembled WGS sequence"/>
</dbReference>
<dbReference type="AlphaFoldDB" id="A0A024FW38"/>
<sequence>MFRIKDNDLCKLEGNSHSLYNLKCLRLLPFSCRYRIDIHRIMHEKVSTHSKHYDVESWHYLAMQILASCEYSREKDKKTTYLAMWSK</sequence>
<dbReference type="InParanoid" id="A0A024FW38"/>
<protein>
    <submittedName>
        <fullName evidence="1">Uncharacterized protein</fullName>
    </submittedName>
</protein>
<dbReference type="EMBL" id="CAIX01000979">
    <property type="protein sequence ID" value="CCI11373.1"/>
    <property type="molecule type" value="Genomic_DNA"/>
</dbReference>
<gene>
    <name evidence="1" type="ORF">BN9_128260</name>
</gene>